<dbReference type="EMBL" id="JACIEI010000006">
    <property type="protein sequence ID" value="MBB3994574.1"/>
    <property type="molecule type" value="Genomic_DNA"/>
</dbReference>
<evidence type="ECO:0000313" key="3">
    <source>
        <dbReference type="Proteomes" id="UP000530268"/>
    </source>
</evidence>
<organism evidence="2 3">
    <name type="scientific">Sulfitobacter undariae</name>
    <dbReference type="NCBI Taxonomy" id="1563671"/>
    <lineage>
        <taxon>Bacteria</taxon>
        <taxon>Pseudomonadati</taxon>
        <taxon>Pseudomonadota</taxon>
        <taxon>Alphaproteobacteria</taxon>
        <taxon>Rhodobacterales</taxon>
        <taxon>Roseobacteraceae</taxon>
        <taxon>Sulfitobacter</taxon>
    </lineage>
</organism>
<proteinExistence type="predicted"/>
<dbReference type="RefSeq" id="WP_184565704.1">
    <property type="nucleotide sequence ID" value="NZ_JACIEI010000006.1"/>
</dbReference>
<keyword evidence="1" id="KW-0812">Transmembrane</keyword>
<feature type="transmembrane region" description="Helical" evidence="1">
    <location>
        <begin position="54"/>
        <end position="71"/>
    </location>
</feature>
<evidence type="ECO:0000256" key="1">
    <source>
        <dbReference type="SAM" id="Phobius"/>
    </source>
</evidence>
<evidence type="ECO:0000313" key="2">
    <source>
        <dbReference type="EMBL" id="MBB3994574.1"/>
    </source>
</evidence>
<protein>
    <recommendedName>
        <fullName evidence="4">Voltage gated chloride channel</fullName>
    </recommendedName>
</protein>
<sequence>MSQDIFNKRINRIGDHSCGGRTKMATGEGTATSMFSSPAIGQPHLRASHNTKPIFLGLVLGLIIGTIAAGLENTAMPWGPQFAYNDLIIFPTLLALVAGPVMAIATSFMRKRFPSAFFFSAAYFPSVIGAALIDLPLF</sequence>
<gene>
    <name evidence="2" type="ORF">GGR95_002220</name>
</gene>
<feature type="transmembrane region" description="Helical" evidence="1">
    <location>
        <begin position="83"/>
        <end position="104"/>
    </location>
</feature>
<keyword evidence="3" id="KW-1185">Reference proteome</keyword>
<comment type="caution">
    <text evidence="2">The sequence shown here is derived from an EMBL/GenBank/DDBJ whole genome shotgun (WGS) entry which is preliminary data.</text>
</comment>
<reference evidence="2 3" key="1">
    <citation type="submission" date="2020-08" db="EMBL/GenBank/DDBJ databases">
        <title>Genomic Encyclopedia of Type Strains, Phase IV (KMG-IV): sequencing the most valuable type-strain genomes for metagenomic binning, comparative biology and taxonomic classification.</title>
        <authorList>
            <person name="Goeker M."/>
        </authorList>
    </citation>
    <scope>NUCLEOTIDE SEQUENCE [LARGE SCALE GENOMIC DNA]</scope>
    <source>
        <strain evidence="2 3">DSM 102234</strain>
    </source>
</reference>
<keyword evidence="1" id="KW-1133">Transmembrane helix</keyword>
<name>A0A7W6EB84_9RHOB</name>
<accession>A0A7W6EB84</accession>
<dbReference type="AlphaFoldDB" id="A0A7W6EB84"/>
<keyword evidence="1" id="KW-0472">Membrane</keyword>
<dbReference type="Proteomes" id="UP000530268">
    <property type="component" value="Unassembled WGS sequence"/>
</dbReference>
<evidence type="ECO:0008006" key="4">
    <source>
        <dbReference type="Google" id="ProtNLM"/>
    </source>
</evidence>
<feature type="transmembrane region" description="Helical" evidence="1">
    <location>
        <begin position="116"/>
        <end position="133"/>
    </location>
</feature>